<dbReference type="EMBL" id="ML978166">
    <property type="protein sequence ID" value="KAF2033558.1"/>
    <property type="molecule type" value="Genomic_DNA"/>
</dbReference>
<reference evidence="1" key="1">
    <citation type="journal article" date="2020" name="Stud. Mycol.">
        <title>101 Dothideomycetes genomes: a test case for predicting lifestyles and emergence of pathogens.</title>
        <authorList>
            <person name="Haridas S."/>
            <person name="Albert R."/>
            <person name="Binder M."/>
            <person name="Bloem J."/>
            <person name="Labutti K."/>
            <person name="Salamov A."/>
            <person name="Andreopoulos B."/>
            <person name="Baker S."/>
            <person name="Barry K."/>
            <person name="Bills G."/>
            <person name="Bluhm B."/>
            <person name="Cannon C."/>
            <person name="Castanera R."/>
            <person name="Culley D."/>
            <person name="Daum C."/>
            <person name="Ezra D."/>
            <person name="Gonzalez J."/>
            <person name="Henrissat B."/>
            <person name="Kuo A."/>
            <person name="Liang C."/>
            <person name="Lipzen A."/>
            <person name="Lutzoni F."/>
            <person name="Magnuson J."/>
            <person name="Mondo S."/>
            <person name="Nolan M."/>
            <person name="Ohm R."/>
            <person name="Pangilinan J."/>
            <person name="Park H.-J."/>
            <person name="Ramirez L."/>
            <person name="Alfaro M."/>
            <person name="Sun H."/>
            <person name="Tritt A."/>
            <person name="Yoshinaga Y."/>
            <person name="Zwiers L.-H."/>
            <person name="Turgeon B."/>
            <person name="Goodwin S."/>
            <person name="Spatafora J."/>
            <person name="Crous P."/>
            <person name="Grigoriev I."/>
        </authorList>
    </citation>
    <scope>NUCLEOTIDE SEQUENCE</scope>
    <source>
        <strain evidence="1">CBS 110217</strain>
    </source>
</reference>
<evidence type="ECO:0000313" key="2">
    <source>
        <dbReference type="Proteomes" id="UP000799777"/>
    </source>
</evidence>
<dbReference type="OrthoDB" id="2988756at2759"/>
<name>A0A9P4LPW4_9PLEO</name>
<sequence>MSARTKEHQNNRSCAETMTYTAHKRLMSYSAGLQNFARLKVVDSALLAVAERDYLLGVAAFPQPRSAGTTRLATSLTKSNETMTSYASMIDTETAIIAVCLPALLSMAFGSNTTEGDSNNYGRHYELSNARRKANEGQIKTAGSIPLAMPEAEQKGPRIRCSRMIT</sequence>
<keyword evidence="2" id="KW-1185">Reference proteome</keyword>
<accession>A0A9P4LPW4</accession>
<evidence type="ECO:0000313" key="1">
    <source>
        <dbReference type="EMBL" id="KAF2033558.1"/>
    </source>
</evidence>
<gene>
    <name evidence="1" type="ORF">EK21DRAFT_86344</name>
</gene>
<dbReference type="Proteomes" id="UP000799777">
    <property type="component" value="Unassembled WGS sequence"/>
</dbReference>
<organism evidence="1 2">
    <name type="scientific">Setomelanomma holmii</name>
    <dbReference type="NCBI Taxonomy" id="210430"/>
    <lineage>
        <taxon>Eukaryota</taxon>
        <taxon>Fungi</taxon>
        <taxon>Dikarya</taxon>
        <taxon>Ascomycota</taxon>
        <taxon>Pezizomycotina</taxon>
        <taxon>Dothideomycetes</taxon>
        <taxon>Pleosporomycetidae</taxon>
        <taxon>Pleosporales</taxon>
        <taxon>Pleosporineae</taxon>
        <taxon>Phaeosphaeriaceae</taxon>
        <taxon>Setomelanomma</taxon>
    </lineage>
</organism>
<dbReference type="AlphaFoldDB" id="A0A9P4LPW4"/>
<protein>
    <submittedName>
        <fullName evidence="1">Uncharacterized protein</fullName>
    </submittedName>
</protein>
<proteinExistence type="predicted"/>
<comment type="caution">
    <text evidence="1">The sequence shown here is derived from an EMBL/GenBank/DDBJ whole genome shotgun (WGS) entry which is preliminary data.</text>
</comment>